<sequence length="292" mass="34014">MIKYITILLLVIISSIGIFSVKSEILVTENNHFDNEINTKKSVKCYPSPENRIMQSFYVDFHQKITWLTYDNNKRDHQLIEKYDNKKNIIEKQEYYKKFSIGHLDGIYLESDAIFTTDKWTNPSIIKIKNKNLIGRLQYPIEIIGNQVLAVDRQNTEKFIVWATEKESGNKKIFTGKFDSKKEKILSFKKSKIIFPKDEVLQGIALDNNKVYVLTGLSPPNSFLYIWNMENGILIKRIPLESKIKKYKDIYKYEPEGLNIISDDNGEKIILIGIAVITKTKKHFNCIIPFSS</sequence>
<evidence type="ECO:0000313" key="3">
    <source>
        <dbReference type="Proteomes" id="UP000698240"/>
    </source>
</evidence>
<evidence type="ECO:0000259" key="1">
    <source>
        <dbReference type="Pfam" id="PF21311"/>
    </source>
</evidence>
<reference evidence="2" key="1">
    <citation type="submission" date="2020-03" db="EMBL/GenBank/DDBJ databases">
        <authorList>
            <person name="Kislichkina A."/>
            <person name="Dentovskaya S."/>
            <person name="Shaikhutdinov R."/>
            <person name="Ivanov S."/>
            <person name="Sizova A."/>
            <person name="Solomentsev V."/>
            <person name="Bogun A."/>
        </authorList>
    </citation>
    <scope>NUCLEOTIDE SEQUENCE</scope>
    <source>
        <strain evidence="2">SCPM-O-B-8025</strain>
    </source>
</reference>
<protein>
    <recommendedName>
        <fullName evidence="1">P68 RBP/TagC-like beta-propeller domain-containing protein</fullName>
    </recommendedName>
</protein>
<feature type="domain" description="P68 RBP/TagC-like beta-propeller" evidence="1">
    <location>
        <begin position="199"/>
        <end position="283"/>
    </location>
</feature>
<evidence type="ECO:0000313" key="2">
    <source>
        <dbReference type="EMBL" id="NIL27342.1"/>
    </source>
</evidence>
<name>A0AA90XY20_9GAMM</name>
<dbReference type="EMBL" id="JAASAN010000004">
    <property type="protein sequence ID" value="NIL27342.1"/>
    <property type="molecule type" value="Genomic_DNA"/>
</dbReference>
<accession>A0AA90XY20</accession>
<dbReference type="Proteomes" id="UP000698240">
    <property type="component" value="Unassembled WGS sequence"/>
</dbReference>
<dbReference type="AlphaFoldDB" id="A0AA90XY20"/>
<gene>
    <name evidence="2" type="ORF">HB980_12435</name>
</gene>
<comment type="caution">
    <text evidence="2">The sequence shown here is derived from an EMBL/GenBank/DDBJ whole genome shotgun (WGS) entry which is preliminary data.</text>
</comment>
<dbReference type="InterPro" id="IPR048799">
    <property type="entry name" value="P68_RBP_TagC-like_beta-prop"/>
</dbReference>
<organism evidence="2 3">
    <name type="scientific">Yersinia massiliensis</name>
    <dbReference type="NCBI Taxonomy" id="419257"/>
    <lineage>
        <taxon>Bacteria</taxon>
        <taxon>Pseudomonadati</taxon>
        <taxon>Pseudomonadota</taxon>
        <taxon>Gammaproteobacteria</taxon>
        <taxon>Enterobacterales</taxon>
        <taxon>Yersiniaceae</taxon>
        <taxon>Yersinia</taxon>
    </lineage>
</organism>
<dbReference type="RefSeq" id="WP_167311408.1">
    <property type="nucleotide sequence ID" value="NZ_CP110790.1"/>
</dbReference>
<proteinExistence type="predicted"/>
<dbReference type="Pfam" id="PF21311">
    <property type="entry name" value="Phage_RBD_prop"/>
    <property type="match status" value="1"/>
</dbReference>